<dbReference type="InterPro" id="IPR002363">
    <property type="entry name" value="Ribosomal_uL10_CS_bac"/>
</dbReference>
<keyword evidence="6" id="KW-0699">rRNA-binding</keyword>
<dbReference type="STRING" id="868864.Dester_0154"/>
<dbReference type="Proteomes" id="UP000007102">
    <property type="component" value="Chromosome"/>
</dbReference>
<dbReference type="OrthoDB" id="9808307at2"/>
<proteinExistence type="inferred from homology"/>
<dbReference type="Gene3D" id="6.10.250.290">
    <property type="match status" value="1"/>
</dbReference>
<evidence type="ECO:0000256" key="2">
    <source>
        <dbReference type="ARBA" id="ARBA00008889"/>
    </source>
</evidence>
<name>F0S108_DESTD</name>
<keyword evidence="8" id="KW-1185">Reference proteome</keyword>
<keyword evidence="4 6" id="KW-0687">Ribonucleoprotein</keyword>
<reference evidence="7 8" key="1">
    <citation type="journal article" date="2011" name="Stand. Genomic Sci.">
        <title>Complete genome sequence of the thermophilic sulfur-reducer Desulfurobacterium thermolithotrophum type strain (BSA(T)) from a deep-sea hydrothermal vent.</title>
        <authorList>
            <person name="Goker M."/>
            <person name="Daligault H."/>
            <person name="Mwirichia R."/>
            <person name="Lapidus A."/>
            <person name="Lucas S."/>
            <person name="Deshpande S."/>
            <person name="Pagani I."/>
            <person name="Tapia R."/>
            <person name="Cheng J.F."/>
            <person name="Goodwin L."/>
            <person name="Pitluck S."/>
            <person name="Liolios K."/>
            <person name="Ivanova N."/>
            <person name="Mavromatis K."/>
            <person name="Mikhailova N."/>
            <person name="Pati A."/>
            <person name="Chen A."/>
            <person name="Palaniappan K."/>
            <person name="Han C."/>
            <person name="Land M."/>
            <person name="Hauser L."/>
            <person name="Pan C."/>
            <person name="Brambilla E.M."/>
            <person name="Rohde M."/>
            <person name="Spring S."/>
            <person name="Sikorski J."/>
            <person name="Wirth R."/>
            <person name="Detter J.C."/>
            <person name="Woyke T."/>
            <person name="Bristow J."/>
            <person name="Eisen J.A."/>
            <person name="Markowitz V."/>
            <person name="Hugenholtz P."/>
            <person name="Kyrpides N.C."/>
            <person name="Klenk H.P."/>
        </authorList>
    </citation>
    <scope>NUCLEOTIDE SEQUENCE [LARGE SCALE GENOMIC DNA]</scope>
    <source>
        <strain evidence="8">DSM 11699 / BSA</strain>
    </source>
</reference>
<dbReference type="Pfam" id="PF00466">
    <property type="entry name" value="Ribosomal_L10"/>
    <property type="match status" value="1"/>
</dbReference>
<dbReference type="GO" id="GO:0070180">
    <property type="term" value="F:large ribosomal subunit rRNA binding"/>
    <property type="evidence" value="ECO:0007669"/>
    <property type="project" value="UniProtKB-UniRule"/>
</dbReference>
<dbReference type="GO" id="GO:0015934">
    <property type="term" value="C:large ribosomal subunit"/>
    <property type="evidence" value="ECO:0007669"/>
    <property type="project" value="InterPro"/>
</dbReference>
<comment type="function">
    <text evidence="1 6">Forms part of the ribosomal stalk, playing a central role in the interaction of the ribosome with GTP-bound translation factors.</text>
</comment>
<dbReference type="GO" id="GO:0006412">
    <property type="term" value="P:translation"/>
    <property type="evidence" value="ECO:0007669"/>
    <property type="project" value="UniProtKB-UniRule"/>
</dbReference>
<dbReference type="NCBIfam" id="NF000955">
    <property type="entry name" value="PRK00099.1-1"/>
    <property type="match status" value="1"/>
</dbReference>
<evidence type="ECO:0000256" key="4">
    <source>
        <dbReference type="ARBA" id="ARBA00023274"/>
    </source>
</evidence>
<dbReference type="AlphaFoldDB" id="F0S108"/>
<reference evidence="8" key="2">
    <citation type="submission" date="2011-02" db="EMBL/GenBank/DDBJ databases">
        <title>The complete genome of Desulfurobacterium thermolithotrophum DSM 11699.</title>
        <authorList>
            <consortium name="US DOE Joint Genome Institute (JGI-PGF)"/>
            <person name="Lucas S."/>
            <person name="Copeland A."/>
            <person name="Lapidus A."/>
            <person name="Bruce D."/>
            <person name="Goodwin L."/>
            <person name="Pitluck S."/>
            <person name="Kyrpides N."/>
            <person name="Mavromatis K."/>
            <person name="Pagani I."/>
            <person name="Ivanova N."/>
            <person name="Mikhailova N."/>
            <person name="Daligault H."/>
            <person name="Detter J.C."/>
            <person name="Tapia R."/>
            <person name="Han C."/>
            <person name="Land M."/>
            <person name="Hauser L."/>
            <person name="Markowitz V."/>
            <person name="Cheng J.-F."/>
            <person name="Hugenholtz P."/>
            <person name="Woyke T."/>
            <person name="Wu D."/>
            <person name="Spring S."/>
            <person name="Brambilla E."/>
            <person name="Klenk H.-P."/>
            <person name="Eisen J.A."/>
        </authorList>
    </citation>
    <scope>NUCLEOTIDE SEQUENCE [LARGE SCALE GENOMIC DNA]</scope>
    <source>
        <strain evidence="8">DSM 11699 / BSA</strain>
    </source>
</reference>
<dbReference type="HAMAP" id="MF_00362">
    <property type="entry name" value="Ribosomal_uL10"/>
    <property type="match status" value="1"/>
</dbReference>
<keyword evidence="3 6" id="KW-0689">Ribosomal protein</keyword>
<dbReference type="InterPro" id="IPR043141">
    <property type="entry name" value="Ribosomal_uL10-like_sf"/>
</dbReference>
<evidence type="ECO:0000313" key="7">
    <source>
        <dbReference type="EMBL" id="ADY72812.1"/>
    </source>
</evidence>
<dbReference type="SUPFAM" id="SSF160369">
    <property type="entry name" value="Ribosomal protein L10-like"/>
    <property type="match status" value="1"/>
</dbReference>
<dbReference type="CDD" id="cd05797">
    <property type="entry name" value="Ribosomal_L10"/>
    <property type="match status" value="1"/>
</dbReference>
<dbReference type="Gene3D" id="3.30.70.1730">
    <property type="match status" value="1"/>
</dbReference>
<dbReference type="HOGENOM" id="CLU_092227_1_2_0"/>
<gene>
    <name evidence="6" type="primary">rplJ</name>
    <name evidence="7" type="ordered locus">Dester_0154</name>
</gene>
<dbReference type="PROSITE" id="PS01109">
    <property type="entry name" value="RIBOSOMAL_L10"/>
    <property type="match status" value="1"/>
</dbReference>
<dbReference type="InterPro" id="IPR022973">
    <property type="entry name" value="Ribosomal_uL10_bac"/>
</dbReference>
<dbReference type="InterPro" id="IPR001790">
    <property type="entry name" value="Ribosomal_uL10"/>
</dbReference>
<comment type="similarity">
    <text evidence="2 6">Belongs to the universal ribosomal protein uL10 family.</text>
</comment>
<dbReference type="KEGG" id="dte:Dester_0154"/>
<organism evidence="7 8">
    <name type="scientific">Desulfurobacterium thermolithotrophum (strain DSM 11699 / BSA)</name>
    <dbReference type="NCBI Taxonomy" id="868864"/>
    <lineage>
        <taxon>Bacteria</taxon>
        <taxon>Pseudomonadati</taxon>
        <taxon>Aquificota</taxon>
        <taxon>Aquificia</taxon>
        <taxon>Desulfurobacteriales</taxon>
        <taxon>Desulfurobacteriaceae</taxon>
        <taxon>Desulfurobacterium</taxon>
    </lineage>
</organism>
<dbReference type="InterPro" id="IPR047865">
    <property type="entry name" value="Ribosomal_uL10_bac_type"/>
</dbReference>
<dbReference type="InParanoid" id="F0S108"/>
<dbReference type="RefSeq" id="WP_013637772.1">
    <property type="nucleotide sequence ID" value="NC_015185.1"/>
</dbReference>
<sequence length="175" mass="19549">MKTRKAKEQIVKELKEKFEKASLVILTNFDGMTVAESNKLRRSLKEVGAEYKVVKNTLMRYAYPGTPVEQIKDAFTGPTGIVFAFDDIVAAAKALKEFFEEKDSKLKFKAAVVEGKVADVEMIKQLASLPGREELLGQLAFTLKYPVNAVAWSLDNLFQKLVTVLENVKAEKESA</sequence>
<dbReference type="EMBL" id="CP002543">
    <property type="protein sequence ID" value="ADY72812.1"/>
    <property type="molecule type" value="Genomic_DNA"/>
</dbReference>
<keyword evidence="6" id="KW-0694">RNA-binding</keyword>
<dbReference type="PANTHER" id="PTHR11560">
    <property type="entry name" value="39S RIBOSOMAL PROTEIN L10, MITOCHONDRIAL"/>
    <property type="match status" value="1"/>
</dbReference>
<dbReference type="GO" id="GO:0003735">
    <property type="term" value="F:structural constituent of ribosome"/>
    <property type="evidence" value="ECO:0007669"/>
    <property type="project" value="InterPro"/>
</dbReference>
<protein>
    <recommendedName>
        <fullName evidence="5 6">Large ribosomal subunit protein uL10</fullName>
    </recommendedName>
</protein>
<evidence type="ECO:0000256" key="6">
    <source>
        <dbReference type="HAMAP-Rule" id="MF_00362"/>
    </source>
</evidence>
<accession>F0S108</accession>
<evidence type="ECO:0000256" key="3">
    <source>
        <dbReference type="ARBA" id="ARBA00022980"/>
    </source>
</evidence>
<comment type="subunit">
    <text evidence="6">Part of the ribosomal stalk of the 50S ribosomal subunit. The N-terminus interacts with L11 and the large rRNA to form the base of the stalk. The C-terminus forms an elongated spine to which L12 dimers bind in a sequential fashion forming a multimeric L10(L12)X complex.</text>
</comment>
<dbReference type="eggNOG" id="COG0244">
    <property type="taxonomic scope" value="Bacteria"/>
</dbReference>
<evidence type="ECO:0000256" key="1">
    <source>
        <dbReference type="ARBA" id="ARBA00002633"/>
    </source>
</evidence>
<dbReference type="FunCoup" id="F0S108">
    <property type="interactions" value="471"/>
</dbReference>
<evidence type="ECO:0000256" key="5">
    <source>
        <dbReference type="ARBA" id="ARBA00035202"/>
    </source>
</evidence>
<evidence type="ECO:0000313" key="8">
    <source>
        <dbReference type="Proteomes" id="UP000007102"/>
    </source>
</evidence>